<name>A0ABW4BH51_9LACO</name>
<dbReference type="PANTHER" id="PTHR40027:SF1">
    <property type="entry name" value="CELL DIVISION PROTEIN DIVIC"/>
    <property type="match status" value="1"/>
</dbReference>
<keyword evidence="2" id="KW-0812">Transmembrane</keyword>
<accession>A0ABW4BH51</accession>
<evidence type="ECO:0000256" key="1">
    <source>
        <dbReference type="SAM" id="MobiDB-lite"/>
    </source>
</evidence>
<evidence type="ECO:0000256" key="2">
    <source>
        <dbReference type="SAM" id="Phobius"/>
    </source>
</evidence>
<feature type="region of interest" description="Disordered" evidence="1">
    <location>
        <begin position="1"/>
        <end position="23"/>
    </location>
</feature>
<dbReference type="Pfam" id="PF04977">
    <property type="entry name" value="DivIC"/>
    <property type="match status" value="1"/>
</dbReference>
<dbReference type="Proteomes" id="UP001597199">
    <property type="component" value="Unassembled WGS sequence"/>
</dbReference>
<evidence type="ECO:0000313" key="3">
    <source>
        <dbReference type="EMBL" id="MFD1399824.1"/>
    </source>
</evidence>
<keyword evidence="4" id="KW-1185">Reference proteome</keyword>
<feature type="transmembrane region" description="Helical" evidence="2">
    <location>
        <begin position="32"/>
        <end position="51"/>
    </location>
</feature>
<evidence type="ECO:0000313" key="4">
    <source>
        <dbReference type="Proteomes" id="UP001597199"/>
    </source>
</evidence>
<dbReference type="InterPro" id="IPR039076">
    <property type="entry name" value="DivIC"/>
</dbReference>
<proteinExistence type="predicted"/>
<comment type="caution">
    <text evidence="3">The sequence shown here is derived from an EMBL/GenBank/DDBJ whole genome shotgun (WGS) entry which is preliminary data.</text>
</comment>
<reference evidence="4" key="1">
    <citation type="journal article" date="2019" name="Int. J. Syst. Evol. Microbiol.">
        <title>The Global Catalogue of Microorganisms (GCM) 10K type strain sequencing project: providing services to taxonomists for standard genome sequencing and annotation.</title>
        <authorList>
            <consortium name="The Broad Institute Genomics Platform"/>
            <consortium name="The Broad Institute Genome Sequencing Center for Infectious Disease"/>
            <person name="Wu L."/>
            <person name="Ma J."/>
        </authorList>
    </citation>
    <scope>NUCLEOTIDE SEQUENCE [LARGE SCALE GENOMIC DNA]</scope>
    <source>
        <strain evidence="4">CCM 9110</strain>
    </source>
</reference>
<gene>
    <name evidence="3" type="ORF">ACFQ41_10940</name>
</gene>
<dbReference type="RefSeq" id="WP_204119734.1">
    <property type="nucleotide sequence ID" value="NZ_BOLV01000025.1"/>
</dbReference>
<dbReference type="EMBL" id="JBHTOA010000041">
    <property type="protein sequence ID" value="MFD1399824.1"/>
    <property type="molecule type" value="Genomic_DNA"/>
</dbReference>
<organism evidence="3 4">
    <name type="scientific">Lacticaseibacillus suilingensis</name>
    <dbReference type="NCBI Taxonomy" id="2799577"/>
    <lineage>
        <taxon>Bacteria</taxon>
        <taxon>Bacillati</taxon>
        <taxon>Bacillota</taxon>
        <taxon>Bacilli</taxon>
        <taxon>Lactobacillales</taxon>
        <taxon>Lactobacillaceae</taxon>
        <taxon>Lacticaseibacillus</taxon>
    </lineage>
</organism>
<dbReference type="InterPro" id="IPR007060">
    <property type="entry name" value="FtsL/DivIC"/>
</dbReference>
<protein>
    <submittedName>
        <fullName evidence="3">Septum formation initiator family protein</fullName>
    </submittedName>
</protein>
<keyword evidence="2" id="KW-0472">Membrane</keyword>
<dbReference type="PANTHER" id="PTHR40027">
    <property type="entry name" value="CELL DIVISION PROTEIN DIVIC"/>
    <property type="match status" value="1"/>
</dbReference>
<sequence>MQQKIRPLHPQSTKPAAPAKPASTLRVHKRRLGLMLAALLLVCGFGSYQLVSTHNAIETRSQTLSTAKATLKQKKTETANLKVKIDQLNNEDYLAKLIRERYLMSKKGEVVFSLPTTQTDTQK</sequence>
<keyword evidence="2" id="KW-1133">Transmembrane helix</keyword>